<protein>
    <submittedName>
        <fullName evidence="4">Tetratricopeptide repeat protein</fullName>
    </submittedName>
</protein>
<evidence type="ECO:0000256" key="3">
    <source>
        <dbReference type="SAM" id="SignalP"/>
    </source>
</evidence>
<dbReference type="SUPFAM" id="SSF48452">
    <property type="entry name" value="TPR-like"/>
    <property type="match status" value="1"/>
</dbReference>
<feature type="signal peptide" evidence="3">
    <location>
        <begin position="1"/>
        <end position="25"/>
    </location>
</feature>
<feature type="chain" id="PRO_5006615873" evidence="3">
    <location>
        <begin position="26"/>
        <end position="182"/>
    </location>
</feature>
<dbReference type="Proteomes" id="UP000236884">
    <property type="component" value="Chromosome"/>
</dbReference>
<dbReference type="RefSeq" id="WP_245408511.1">
    <property type="nucleotide sequence ID" value="NZ_AP014946.1"/>
</dbReference>
<dbReference type="InterPro" id="IPR011990">
    <property type="entry name" value="TPR-like_helical_dom_sf"/>
</dbReference>
<accession>A0A0S3PW88</accession>
<dbReference type="PROSITE" id="PS50005">
    <property type="entry name" value="TPR"/>
    <property type="match status" value="1"/>
</dbReference>
<keyword evidence="1" id="KW-0802">TPR repeat</keyword>
<evidence type="ECO:0000256" key="1">
    <source>
        <dbReference type="PROSITE-ProRule" id="PRU00339"/>
    </source>
</evidence>
<gene>
    <name evidence="4" type="ORF">GJW-30_1_02736</name>
</gene>
<evidence type="ECO:0000313" key="5">
    <source>
        <dbReference type="Proteomes" id="UP000236884"/>
    </source>
</evidence>
<keyword evidence="3" id="KW-0732">Signal</keyword>
<name>A0A0S3PW88_9BRAD</name>
<dbReference type="Pfam" id="PF13432">
    <property type="entry name" value="TPR_16"/>
    <property type="match status" value="1"/>
</dbReference>
<organism evidence="4 5">
    <name type="scientific">Variibacter gotjawalensis</name>
    <dbReference type="NCBI Taxonomy" id="1333996"/>
    <lineage>
        <taxon>Bacteria</taxon>
        <taxon>Pseudomonadati</taxon>
        <taxon>Pseudomonadota</taxon>
        <taxon>Alphaproteobacteria</taxon>
        <taxon>Hyphomicrobiales</taxon>
        <taxon>Nitrobacteraceae</taxon>
        <taxon>Variibacter</taxon>
    </lineage>
</organism>
<feature type="compositionally biased region" description="Basic residues" evidence="2">
    <location>
        <begin position="48"/>
        <end position="59"/>
    </location>
</feature>
<evidence type="ECO:0000313" key="4">
    <source>
        <dbReference type="EMBL" id="BAT60200.1"/>
    </source>
</evidence>
<feature type="repeat" description="TPR" evidence="1">
    <location>
        <begin position="98"/>
        <end position="131"/>
    </location>
</feature>
<dbReference type="EMBL" id="AP014946">
    <property type="protein sequence ID" value="BAT60200.1"/>
    <property type="molecule type" value="Genomic_DNA"/>
</dbReference>
<dbReference type="KEGG" id="vgo:GJW-30_1_02736"/>
<dbReference type="Gene3D" id="1.25.40.10">
    <property type="entry name" value="Tetratricopeptide repeat domain"/>
    <property type="match status" value="1"/>
</dbReference>
<dbReference type="InterPro" id="IPR019734">
    <property type="entry name" value="TPR_rpt"/>
</dbReference>
<feature type="region of interest" description="Disordered" evidence="2">
    <location>
        <begin position="26"/>
        <end position="62"/>
    </location>
</feature>
<proteinExistence type="predicted"/>
<keyword evidence="5" id="KW-1185">Reference proteome</keyword>
<sequence length="182" mass="20243">MKMSRVALMAGVAAVSFSLALGPVAAVGTNDPPPPVQQPASKPEPKAKQAKPAKKTKKEKRTDQQFLDGYRVGFNLIQAEKYEEAITAFRALKQDDHPDVANYIGYASRKLGRYGDAQAWYERALAADPKHARTWQYYGMWHVEQGNMLKAKDHLAHIRSICGETCKEFTDLKGAMEGTVVY</sequence>
<reference evidence="4 5" key="1">
    <citation type="submission" date="2015-08" db="EMBL/GenBank/DDBJ databases">
        <title>Investigation of the bacterial diversity of lava forest soil.</title>
        <authorList>
            <person name="Lee J.S."/>
        </authorList>
    </citation>
    <scope>NUCLEOTIDE SEQUENCE [LARGE SCALE GENOMIC DNA]</scope>
    <source>
        <strain evidence="4 5">GJW-30</strain>
    </source>
</reference>
<evidence type="ECO:0000256" key="2">
    <source>
        <dbReference type="SAM" id="MobiDB-lite"/>
    </source>
</evidence>
<dbReference type="AlphaFoldDB" id="A0A0S3PW88"/>